<keyword evidence="2" id="KW-1185">Reference proteome</keyword>
<gene>
    <name evidence="1" type="ORF">ABI908_16400</name>
</gene>
<dbReference type="RefSeq" id="WP_168194830.1">
    <property type="nucleotide sequence ID" value="NZ_CP029495.1"/>
</dbReference>
<name>A0ABV0IWM3_9NEIS</name>
<protein>
    <recommendedName>
        <fullName evidence="3">Lipoprotein</fullName>
    </recommendedName>
</protein>
<dbReference type="PROSITE" id="PS51257">
    <property type="entry name" value="PROKAR_LIPOPROTEIN"/>
    <property type="match status" value="1"/>
</dbReference>
<proteinExistence type="predicted"/>
<accession>A0ABV0IWM3</accession>
<evidence type="ECO:0008006" key="3">
    <source>
        <dbReference type="Google" id="ProtNLM"/>
    </source>
</evidence>
<dbReference type="Proteomes" id="UP001462502">
    <property type="component" value="Unassembled WGS sequence"/>
</dbReference>
<organism evidence="1 2">
    <name type="scientific">Chromobacterium phragmitis</name>
    <dbReference type="NCBI Taxonomy" id="2202141"/>
    <lineage>
        <taxon>Bacteria</taxon>
        <taxon>Pseudomonadati</taxon>
        <taxon>Pseudomonadota</taxon>
        <taxon>Betaproteobacteria</taxon>
        <taxon>Neisseriales</taxon>
        <taxon>Chromobacteriaceae</taxon>
        <taxon>Chromobacterium</taxon>
    </lineage>
</organism>
<reference evidence="1 2" key="1">
    <citation type="submission" date="2024-05" db="EMBL/GenBank/DDBJ databases">
        <authorList>
            <person name="De Oliveira J.P."/>
            <person name="Noriler S.A."/>
            <person name="De Oliveira A.G."/>
            <person name="Sipoli D.S."/>
        </authorList>
    </citation>
    <scope>NUCLEOTIDE SEQUENCE [LARGE SCALE GENOMIC DNA]</scope>
    <source>
        <strain evidence="1 2">LABIM192</strain>
    </source>
</reference>
<dbReference type="EMBL" id="JBDXMI010000001">
    <property type="protein sequence ID" value="MEO9385682.1"/>
    <property type="molecule type" value="Genomic_DNA"/>
</dbReference>
<comment type="caution">
    <text evidence="1">The sequence shown here is derived from an EMBL/GenBank/DDBJ whole genome shotgun (WGS) entry which is preliminary data.</text>
</comment>
<evidence type="ECO:0000313" key="1">
    <source>
        <dbReference type="EMBL" id="MEO9385682.1"/>
    </source>
</evidence>
<evidence type="ECO:0000313" key="2">
    <source>
        <dbReference type="Proteomes" id="UP001462502"/>
    </source>
</evidence>
<sequence length="55" mass="5884">MKQWILAAAMASGLAGCVVEPPRVAMAPVVVRPAAVMVPAAPVYYYGYGPRHGWR</sequence>